<evidence type="ECO:0000313" key="3">
    <source>
        <dbReference type="EMBL" id="CAG5111814.1"/>
    </source>
</evidence>
<protein>
    <submittedName>
        <fullName evidence="3">Oidioi.mRNA.OKI2018_I69.chr2.g6087.t1.cds</fullName>
    </submittedName>
</protein>
<feature type="region of interest" description="Disordered" evidence="1">
    <location>
        <begin position="190"/>
        <end position="217"/>
    </location>
</feature>
<name>A0ABN7T909_OIKDI</name>
<dbReference type="EMBL" id="OU015567">
    <property type="protein sequence ID" value="CAG5111814.1"/>
    <property type="molecule type" value="Genomic_DNA"/>
</dbReference>
<feature type="transmembrane region" description="Helical" evidence="2">
    <location>
        <begin position="40"/>
        <end position="64"/>
    </location>
</feature>
<feature type="transmembrane region" description="Helical" evidence="2">
    <location>
        <begin position="257"/>
        <end position="283"/>
    </location>
</feature>
<keyword evidence="2" id="KW-1133">Transmembrane helix</keyword>
<evidence type="ECO:0000313" key="4">
    <source>
        <dbReference type="Proteomes" id="UP001158576"/>
    </source>
</evidence>
<feature type="transmembrane region" description="Helical" evidence="2">
    <location>
        <begin position="76"/>
        <end position="96"/>
    </location>
</feature>
<reference evidence="3 4" key="1">
    <citation type="submission" date="2021-04" db="EMBL/GenBank/DDBJ databases">
        <authorList>
            <person name="Bliznina A."/>
        </authorList>
    </citation>
    <scope>NUCLEOTIDE SEQUENCE [LARGE SCALE GENOMIC DNA]</scope>
</reference>
<dbReference type="Proteomes" id="UP001158576">
    <property type="component" value="Chromosome 2"/>
</dbReference>
<keyword evidence="2" id="KW-0812">Transmembrane</keyword>
<keyword evidence="4" id="KW-1185">Reference proteome</keyword>
<accession>A0ABN7T909</accession>
<evidence type="ECO:0000256" key="2">
    <source>
        <dbReference type="SAM" id="Phobius"/>
    </source>
</evidence>
<gene>
    <name evidence="3" type="ORF">OKIOD_LOCUS14852</name>
</gene>
<organism evidence="3 4">
    <name type="scientific">Oikopleura dioica</name>
    <name type="common">Tunicate</name>
    <dbReference type="NCBI Taxonomy" id="34765"/>
    <lineage>
        <taxon>Eukaryota</taxon>
        <taxon>Metazoa</taxon>
        <taxon>Chordata</taxon>
        <taxon>Tunicata</taxon>
        <taxon>Appendicularia</taxon>
        <taxon>Copelata</taxon>
        <taxon>Oikopleuridae</taxon>
        <taxon>Oikopleura</taxon>
    </lineage>
</organism>
<sequence>MGKTSQKMFNILSTIEFLILGASLGLSIYILTLAPTVDNVFSIVVVAFTGFGVMATLIGALGACAESRCLLKLNGMMGIICFILFAIIAVLSGLWYGGIDIVPEFDVGNKNFTELCANFNETEFEKTQNDILLEEISKNLEDNEVIDEASESTVTEAVADAQVQEPTTTTVSTITTLSTTTELEVEEKQLDVGDSSVTTTTSSDSSTVSTTTLSDEAGDDKPVDNRLLYYYCELEGFMLEIMFGRADPNSDSDSAKIMLAILIISCCVSVFYLLSSCLAFYAAKNIDRYSGY</sequence>
<evidence type="ECO:0000256" key="1">
    <source>
        <dbReference type="SAM" id="MobiDB-lite"/>
    </source>
</evidence>
<proteinExistence type="predicted"/>
<feature type="compositionally biased region" description="Low complexity" evidence="1">
    <location>
        <begin position="194"/>
        <end position="215"/>
    </location>
</feature>
<keyword evidence="2" id="KW-0472">Membrane</keyword>
<feature type="transmembrane region" description="Helical" evidence="2">
    <location>
        <begin position="12"/>
        <end position="34"/>
    </location>
</feature>